<keyword evidence="1" id="KW-0812">Transmembrane</keyword>
<dbReference type="EMBL" id="LJCR01002200">
    <property type="protein sequence ID" value="KPV49097.1"/>
    <property type="molecule type" value="Genomic_DNA"/>
</dbReference>
<sequence>MLPVLQIWRLALPAAPLAIMLGAWLAAWLAEREAARLALPADTISTLTLVLLAGWVVGARLGYAAQFAA</sequence>
<dbReference type="AlphaFoldDB" id="A0A0P9D0Z0"/>
<comment type="caution">
    <text evidence="2">The sequence shown here is derived from an EMBL/GenBank/DDBJ whole genome shotgun (WGS) entry which is preliminary data.</text>
</comment>
<feature type="transmembrane region" description="Helical" evidence="1">
    <location>
        <begin position="37"/>
        <end position="57"/>
    </location>
</feature>
<reference evidence="2 3" key="1">
    <citation type="submission" date="2015-09" db="EMBL/GenBank/DDBJ databases">
        <title>Draft genome sequence of Kouleothrix aurantiaca JCM 19913.</title>
        <authorList>
            <person name="Hemp J."/>
        </authorList>
    </citation>
    <scope>NUCLEOTIDE SEQUENCE [LARGE SCALE GENOMIC DNA]</scope>
    <source>
        <strain evidence="2 3">COM-B</strain>
    </source>
</reference>
<name>A0A0P9D0Z0_9CHLR</name>
<dbReference type="Pfam" id="PF01790">
    <property type="entry name" value="LGT"/>
    <property type="match status" value="1"/>
</dbReference>
<dbReference type="GO" id="GO:0042158">
    <property type="term" value="P:lipoprotein biosynthetic process"/>
    <property type="evidence" value="ECO:0007669"/>
    <property type="project" value="InterPro"/>
</dbReference>
<evidence type="ECO:0000256" key="1">
    <source>
        <dbReference type="SAM" id="Phobius"/>
    </source>
</evidence>
<dbReference type="GO" id="GO:0005886">
    <property type="term" value="C:plasma membrane"/>
    <property type="evidence" value="ECO:0007669"/>
    <property type="project" value="InterPro"/>
</dbReference>
<proteinExistence type="predicted"/>
<evidence type="ECO:0000313" key="2">
    <source>
        <dbReference type="EMBL" id="KPV49097.1"/>
    </source>
</evidence>
<gene>
    <name evidence="2" type="ORF">SE17_34545</name>
</gene>
<feature type="transmembrane region" description="Helical" evidence="1">
    <location>
        <begin position="6"/>
        <end position="30"/>
    </location>
</feature>
<keyword evidence="1" id="KW-1133">Transmembrane helix</keyword>
<dbReference type="Proteomes" id="UP000050509">
    <property type="component" value="Unassembled WGS sequence"/>
</dbReference>
<feature type="non-terminal residue" evidence="2">
    <location>
        <position position="69"/>
    </location>
</feature>
<dbReference type="GO" id="GO:0008961">
    <property type="term" value="F:phosphatidylglycerol-prolipoprotein diacylglyceryl transferase activity"/>
    <property type="evidence" value="ECO:0007669"/>
    <property type="project" value="InterPro"/>
</dbReference>
<dbReference type="InterPro" id="IPR001640">
    <property type="entry name" value="Lgt"/>
</dbReference>
<organism evidence="2 3">
    <name type="scientific">Kouleothrix aurantiaca</name>
    <dbReference type="NCBI Taxonomy" id="186479"/>
    <lineage>
        <taxon>Bacteria</taxon>
        <taxon>Bacillati</taxon>
        <taxon>Chloroflexota</taxon>
        <taxon>Chloroflexia</taxon>
        <taxon>Chloroflexales</taxon>
        <taxon>Roseiflexineae</taxon>
        <taxon>Roseiflexaceae</taxon>
        <taxon>Kouleothrix</taxon>
    </lineage>
</organism>
<keyword evidence="1" id="KW-0472">Membrane</keyword>
<accession>A0A0P9D0Z0</accession>
<protein>
    <submittedName>
        <fullName evidence="2">Uncharacterized protein</fullName>
    </submittedName>
</protein>
<keyword evidence="3" id="KW-1185">Reference proteome</keyword>
<evidence type="ECO:0000313" key="3">
    <source>
        <dbReference type="Proteomes" id="UP000050509"/>
    </source>
</evidence>